<dbReference type="EMBL" id="PCSR01000020">
    <property type="protein sequence ID" value="PIP53442.1"/>
    <property type="molecule type" value="Genomic_DNA"/>
</dbReference>
<evidence type="ECO:0000313" key="2">
    <source>
        <dbReference type="Proteomes" id="UP000229459"/>
    </source>
</evidence>
<proteinExistence type="predicted"/>
<accession>A0A2H0B707</accession>
<evidence type="ECO:0000313" key="1">
    <source>
        <dbReference type="EMBL" id="PIP53442.1"/>
    </source>
</evidence>
<dbReference type="AlphaFoldDB" id="A0A2H0B707"/>
<comment type="caution">
    <text evidence="1">The sequence shown here is derived from an EMBL/GenBank/DDBJ whole genome shotgun (WGS) entry which is preliminary data.</text>
</comment>
<reference evidence="1 2" key="1">
    <citation type="submission" date="2017-09" db="EMBL/GenBank/DDBJ databases">
        <title>Depth-based differentiation of microbial function through sediment-hosted aquifers and enrichment of novel symbionts in the deep terrestrial subsurface.</title>
        <authorList>
            <person name="Probst A.J."/>
            <person name="Ladd B."/>
            <person name="Jarett J.K."/>
            <person name="Geller-Mcgrath D.E."/>
            <person name="Sieber C.M."/>
            <person name="Emerson J.B."/>
            <person name="Anantharaman K."/>
            <person name="Thomas B.C."/>
            <person name="Malmstrom R."/>
            <person name="Stieglmeier M."/>
            <person name="Klingl A."/>
            <person name="Woyke T."/>
            <person name="Ryan C.M."/>
            <person name="Banfield J.F."/>
        </authorList>
    </citation>
    <scope>NUCLEOTIDE SEQUENCE [LARGE SCALE GENOMIC DNA]</scope>
    <source>
        <strain evidence="1">CG23_combo_of_CG06-09_8_20_14_all_34_8</strain>
    </source>
</reference>
<name>A0A2H0B707_9BACT</name>
<sequence>MTDLGGNMEQVFQDIYKLIWEQIFPNFPLMPVEQFKALYTKDIRLPQKVASSLSGIELYSGVEEYGYKQFITEEEIAQRSELDNFMKTAQKPASLSDLLNQIKDIAMFRGSRSLNSDTIVESDDIYSSSFIYNSTHLHSCHHMLFCNGNKTSEYLMASTENGESSFGIRLRDSGSVSNCFDMHWCGKSSNSYFCVDCFDLRDCMFCFHIVSKQYCIGNMQFEKEEYEVLKQQLLTEYFGQLNHPNAMVTVKDVG</sequence>
<organism evidence="1 2">
    <name type="scientific">Candidatus Beckwithbacteria bacterium CG23_combo_of_CG06-09_8_20_14_all_34_8</name>
    <dbReference type="NCBI Taxonomy" id="1974497"/>
    <lineage>
        <taxon>Bacteria</taxon>
        <taxon>Candidatus Beckwithiibacteriota</taxon>
    </lineage>
</organism>
<dbReference type="Proteomes" id="UP000229459">
    <property type="component" value="Unassembled WGS sequence"/>
</dbReference>
<gene>
    <name evidence="1" type="ORF">COX08_00930</name>
</gene>
<protein>
    <submittedName>
        <fullName evidence="1">Uncharacterized protein</fullName>
    </submittedName>
</protein>